<reference evidence="6" key="1">
    <citation type="submission" date="2022-07" db="EMBL/GenBank/DDBJ databases">
        <authorList>
            <person name="Trinca V."/>
            <person name="Uliana J.V.C."/>
            <person name="Torres T.T."/>
            <person name="Ward R.J."/>
            <person name="Monesi N."/>
        </authorList>
    </citation>
    <scope>NUCLEOTIDE SEQUENCE</scope>
    <source>
        <strain evidence="6">HSMRA1968</strain>
        <tissue evidence="6">Whole embryos</tissue>
    </source>
</reference>
<dbReference type="OrthoDB" id="17948at2759"/>
<evidence type="ECO:0000313" key="7">
    <source>
        <dbReference type="Proteomes" id="UP001151699"/>
    </source>
</evidence>
<keyword evidence="3" id="KW-0819">tRNA processing</keyword>
<evidence type="ECO:0000256" key="4">
    <source>
        <dbReference type="SAM" id="MobiDB-lite"/>
    </source>
</evidence>
<evidence type="ECO:0000256" key="1">
    <source>
        <dbReference type="ARBA" id="ARBA00004123"/>
    </source>
</evidence>
<dbReference type="InterPro" id="IPR016195">
    <property type="entry name" value="Pol/histidinol_Pase-like"/>
</dbReference>
<gene>
    <name evidence="6" type="primary">Dus1l_2</name>
    <name evidence="6" type="ORF">Bhyg_05307</name>
</gene>
<keyword evidence="7" id="KW-1185">Reference proteome</keyword>
<dbReference type="SUPFAM" id="SSF51395">
    <property type="entry name" value="FMN-linked oxidoreductases"/>
    <property type="match status" value="1"/>
</dbReference>
<evidence type="ECO:0000256" key="3">
    <source>
        <dbReference type="ARBA" id="ARBA00022694"/>
    </source>
</evidence>
<dbReference type="Gene3D" id="3.20.20.70">
    <property type="entry name" value="Aldolase class I"/>
    <property type="match status" value="1"/>
</dbReference>
<dbReference type="PANTHER" id="PTHR13031:SF0">
    <property type="entry name" value="RIBONUCLEASE P PROTEIN SUBUNIT P30"/>
    <property type="match status" value="1"/>
</dbReference>
<dbReference type="InterPro" id="IPR013785">
    <property type="entry name" value="Aldolase_TIM"/>
</dbReference>
<dbReference type="GO" id="GO:0005655">
    <property type="term" value="C:nucleolar ribonuclease P complex"/>
    <property type="evidence" value="ECO:0007669"/>
    <property type="project" value="TreeGrafter"/>
</dbReference>
<comment type="subcellular location">
    <subcellularLocation>
        <location evidence="1">Nucleus</location>
    </subcellularLocation>
</comment>
<protein>
    <submittedName>
        <fullName evidence="6">tRNA-dihydrouridine(16/17) synthase [NAD(P)(+)]-like</fullName>
    </submittedName>
</protein>
<evidence type="ECO:0000259" key="5">
    <source>
        <dbReference type="Pfam" id="PF01207"/>
    </source>
</evidence>
<dbReference type="SUPFAM" id="SSF89550">
    <property type="entry name" value="PHP domain-like"/>
    <property type="match status" value="1"/>
</dbReference>
<organism evidence="6 7">
    <name type="scientific">Pseudolycoriella hygida</name>
    <dbReference type="NCBI Taxonomy" id="35572"/>
    <lineage>
        <taxon>Eukaryota</taxon>
        <taxon>Metazoa</taxon>
        <taxon>Ecdysozoa</taxon>
        <taxon>Arthropoda</taxon>
        <taxon>Hexapoda</taxon>
        <taxon>Insecta</taxon>
        <taxon>Pterygota</taxon>
        <taxon>Neoptera</taxon>
        <taxon>Endopterygota</taxon>
        <taxon>Diptera</taxon>
        <taxon>Nematocera</taxon>
        <taxon>Sciaroidea</taxon>
        <taxon>Sciaridae</taxon>
        <taxon>Pseudolycoriella</taxon>
    </lineage>
</organism>
<name>A0A9Q0S931_9DIPT</name>
<evidence type="ECO:0000256" key="2">
    <source>
        <dbReference type="ARBA" id="ARBA00007331"/>
    </source>
</evidence>
<sequence>MFANGNIMSMEDIERCMQLTKANGVMTAEGNLHNPFLFEPGIPLTWDVAYEYLELVEQYPCPPSYIRGHLFKIFHHLLNLKSNVDVREAMAVSHKPNEFRKVVQILEEKFLPFHLGHKVYLDESIGNPKEFYQDEVSYNLSLPPWLCQPYIRLEPNEHKRIQEEKVRKAEDPATVKREFFDIDGNKISRKLSKKLKRKSRRPENHLTCTTKKQRVLELCSIDLINPVHLDVMEIRKSFYDLCVPYTGNNKELSQILEELYEYGYRTVAIEQTFDHPKESKKSNDIFPTPVLLDAFHEEFKNKLRILSRLTIIYADPIISHAMTNSLNLKKYNLIAGKPKTDQAMQHCCSAFSGDIIAANLDDSTRAVVVNHKYYQIAVRRGMCFEIQYSPMIIDSNKRREIISLSHMYASQRQSKNIIICSGALNKFQIRGPYDVSNLGLVFGLSEEQSKGAISHVCRSLLLKAEARNYGKTVMTVKSINSVTTDSDNTDDDSDESIKMDVTQERDVDQSDTDSSIDLIMQPSKKKKVN</sequence>
<dbReference type="GO" id="GO:0008033">
    <property type="term" value="P:tRNA processing"/>
    <property type="evidence" value="ECO:0007669"/>
    <property type="project" value="UniProtKB-KW"/>
</dbReference>
<dbReference type="GO" id="GO:0003723">
    <property type="term" value="F:RNA binding"/>
    <property type="evidence" value="ECO:0007669"/>
    <property type="project" value="TreeGrafter"/>
</dbReference>
<evidence type="ECO:0000313" key="6">
    <source>
        <dbReference type="EMBL" id="KAJ6650064.1"/>
    </source>
</evidence>
<dbReference type="InterPro" id="IPR035587">
    <property type="entry name" value="DUS-like_FMN-bd"/>
</dbReference>
<feature type="region of interest" description="Disordered" evidence="4">
    <location>
        <begin position="482"/>
        <end position="529"/>
    </location>
</feature>
<dbReference type="InterPro" id="IPR002738">
    <property type="entry name" value="RNase_P_p30"/>
</dbReference>
<dbReference type="Gene3D" id="3.20.20.140">
    <property type="entry name" value="Metal-dependent hydrolases"/>
    <property type="match status" value="1"/>
</dbReference>
<dbReference type="Pfam" id="PF01207">
    <property type="entry name" value="Dus"/>
    <property type="match status" value="1"/>
</dbReference>
<accession>A0A9Q0S931</accession>
<dbReference type="AlphaFoldDB" id="A0A9Q0S931"/>
<proteinExistence type="inferred from homology"/>
<dbReference type="EMBL" id="WJQU01000001">
    <property type="protein sequence ID" value="KAJ6650064.1"/>
    <property type="molecule type" value="Genomic_DNA"/>
</dbReference>
<dbReference type="Proteomes" id="UP001151699">
    <property type="component" value="Chromosome A"/>
</dbReference>
<feature type="domain" description="DUS-like FMN-binding" evidence="5">
    <location>
        <begin position="1"/>
        <end position="39"/>
    </location>
</feature>
<feature type="compositionally biased region" description="Basic and acidic residues" evidence="4">
    <location>
        <begin position="495"/>
        <end position="508"/>
    </location>
</feature>
<dbReference type="Pfam" id="PF01876">
    <property type="entry name" value="RNase_P_p30"/>
    <property type="match status" value="1"/>
</dbReference>
<comment type="caution">
    <text evidence="6">The sequence shown here is derived from an EMBL/GenBank/DDBJ whole genome shotgun (WGS) entry which is preliminary data.</text>
</comment>
<dbReference type="PANTHER" id="PTHR13031">
    <property type="entry name" value="RIBONUCLEASE P SUBUNIT P30"/>
    <property type="match status" value="1"/>
</dbReference>
<comment type="similarity">
    <text evidence="2">Belongs to the eukaryotic/archaeal RNase P protein component 3 family.</text>
</comment>